<proteinExistence type="predicted"/>
<comment type="caution">
    <text evidence="1">The sequence shown here is derived from an EMBL/GenBank/DDBJ whole genome shotgun (WGS) entry which is preliminary data.</text>
</comment>
<dbReference type="RefSeq" id="WP_301199111.1">
    <property type="nucleotide sequence ID" value="NZ_JAPDPI010000015.1"/>
</dbReference>
<dbReference type="AlphaFoldDB" id="A0AAE3SJH3"/>
<accession>A0AAE3SJH3</accession>
<dbReference type="EMBL" id="JAPDPI010000015">
    <property type="protein sequence ID" value="MCW3805745.1"/>
    <property type="molecule type" value="Genomic_DNA"/>
</dbReference>
<gene>
    <name evidence="1" type="ORF">OM074_08895</name>
</gene>
<protein>
    <submittedName>
        <fullName evidence="1">Uncharacterized protein</fullName>
    </submittedName>
</protein>
<sequence length="173" mass="19694">MSSTNQINISSISDFSPNNSIKHLWRYKHPIDASNSKNPTLNEITIHFSYEIAIALIGSWLNLANQMVNIKRCLSKDAINYISLIILKDHGNLKIDEFALIIISISKAENGSFYQSLSSEYVFDAIRKHETRKSALLESKKEITTLNDRLFFIARNIDKLPSVIALQKKLGRK</sequence>
<evidence type="ECO:0000313" key="2">
    <source>
        <dbReference type="Proteomes" id="UP001207408"/>
    </source>
</evidence>
<name>A0AAE3SJH3_9BACT</name>
<dbReference type="Proteomes" id="UP001207408">
    <property type="component" value="Unassembled WGS sequence"/>
</dbReference>
<keyword evidence="2" id="KW-1185">Reference proteome</keyword>
<organism evidence="1 2">
    <name type="scientific">Plebeiibacterium marinum</name>
    <dbReference type="NCBI Taxonomy" id="2992111"/>
    <lineage>
        <taxon>Bacteria</taxon>
        <taxon>Pseudomonadati</taxon>
        <taxon>Bacteroidota</taxon>
        <taxon>Bacteroidia</taxon>
        <taxon>Marinilabiliales</taxon>
        <taxon>Marinilabiliaceae</taxon>
        <taxon>Plebeiibacterium</taxon>
    </lineage>
</organism>
<reference evidence="1" key="1">
    <citation type="submission" date="2022-10" db="EMBL/GenBank/DDBJ databases">
        <authorList>
            <person name="Yu W.X."/>
        </authorList>
    </citation>
    <scope>NUCLEOTIDE SEQUENCE</scope>
    <source>
        <strain evidence="1">D04</strain>
    </source>
</reference>
<evidence type="ECO:0000313" key="1">
    <source>
        <dbReference type="EMBL" id="MCW3805745.1"/>
    </source>
</evidence>